<evidence type="ECO:0000313" key="4">
    <source>
        <dbReference type="EMBL" id="KAJ5449912.1"/>
    </source>
</evidence>
<keyword evidence="1" id="KW-0479">Metal-binding</keyword>
<gene>
    <name evidence="4" type="ORF">N7458_006361</name>
</gene>
<evidence type="ECO:0000313" key="5">
    <source>
        <dbReference type="Proteomes" id="UP001213681"/>
    </source>
</evidence>
<feature type="domain" description="SWIM-type" evidence="3">
    <location>
        <begin position="117"/>
        <end position="160"/>
    </location>
</feature>
<feature type="compositionally biased region" description="Polar residues" evidence="2">
    <location>
        <begin position="13"/>
        <end position="27"/>
    </location>
</feature>
<feature type="region of interest" description="Disordered" evidence="2">
    <location>
        <begin position="471"/>
        <end position="494"/>
    </location>
</feature>
<name>A0AAD6C450_9EURO</name>
<dbReference type="AlphaFoldDB" id="A0AAD6C450"/>
<dbReference type="InterPro" id="IPR007527">
    <property type="entry name" value="Znf_SWIM"/>
</dbReference>
<dbReference type="GO" id="GO:0008270">
    <property type="term" value="F:zinc ion binding"/>
    <property type="evidence" value="ECO:0007669"/>
    <property type="project" value="UniProtKB-KW"/>
</dbReference>
<dbReference type="GeneID" id="81599986"/>
<keyword evidence="1" id="KW-0862">Zinc</keyword>
<organism evidence="4 5">
    <name type="scientific">Penicillium daleae</name>
    <dbReference type="NCBI Taxonomy" id="63821"/>
    <lineage>
        <taxon>Eukaryota</taxon>
        <taxon>Fungi</taxon>
        <taxon>Dikarya</taxon>
        <taxon>Ascomycota</taxon>
        <taxon>Pezizomycotina</taxon>
        <taxon>Eurotiomycetes</taxon>
        <taxon>Eurotiomycetidae</taxon>
        <taxon>Eurotiales</taxon>
        <taxon>Aspergillaceae</taxon>
        <taxon>Penicillium</taxon>
    </lineage>
</organism>
<dbReference type="Proteomes" id="UP001213681">
    <property type="component" value="Unassembled WGS sequence"/>
</dbReference>
<evidence type="ECO:0000259" key="3">
    <source>
        <dbReference type="PROSITE" id="PS50966"/>
    </source>
</evidence>
<proteinExistence type="predicted"/>
<evidence type="ECO:0000256" key="1">
    <source>
        <dbReference type="PROSITE-ProRule" id="PRU00325"/>
    </source>
</evidence>
<reference evidence="4" key="2">
    <citation type="journal article" date="2023" name="IMA Fungus">
        <title>Comparative genomic study of the Penicillium genus elucidates a diverse pangenome and 15 lateral gene transfer events.</title>
        <authorList>
            <person name="Petersen C."/>
            <person name="Sorensen T."/>
            <person name="Nielsen M.R."/>
            <person name="Sondergaard T.E."/>
            <person name="Sorensen J.L."/>
            <person name="Fitzpatrick D.A."/>
            <person name="Frisvad J.C."/>
            <person name="Nielsen K.L."/>
        </authorList>
    </citation>
    <scope>NUCLEOTIDE SEQUENCE</scope>
    <source>
        <strain evidence="4">IBT 16125</strain>
    </source>
</reference>
<comment type="caution">
    <text evidence="4">The sequence shown here is derived from an EMBL/GenBank/DDBJ whole genome shotgun (WGS) entry which is preliminary data.</text>
</comment>
<sequence>MAPPTRQFDRLSIGQSMPETRVQSSRTARVAGRPDPSDNDDDSGNQEDDNSPVESSSDEEENEDEEEEESTRASTVRTRSGITYDLSHLDTESEAKALLGLTGQFEVVNCGTSSSGYEFQLLDRPRVHIGPGPPTCTCTTFQSRPGVACHHIFWLLDQLHGCFLTDPASTELALSHDGRPRVRPRIEDLLNGQLEAVADQMNWPYLRVEGDGRSTGMTRAEKVRDVLSAFSPKVLPEDFRQDLVETTAQTRTPEQCVVQGDFEATIFRLAVHDESVFTSMCKAMPSGACAAIYFDKVQEQLRRLLANFDRYCATGEQPVDSSSPGRGTLEVDEVVGQLRRSVSRIHANIALRAPYGSEGAAKALVSILEAIATRNKDPLEGNTWGRASFHGEDEDQRNLYHLLIGSEDMDLDPDAELFVIDALCALPPTDLAQYIHKLLEIRSKIEVNRAPKQFLIRLGALIRQAESARVGAASASGQKRPAAGNSGGYSKRSR</sequence>
<keyword evidence="1" id="KW-0863">Zinc-finger</keyword>
<dbReference type="RefSeq" id="XP_056765447.1">
    <property type="nucleotide sequence ID" value="XM_056909743.1"/>
</dbReference>
<accession>A0AAD6C450</accession>
<reference evidence="4" key="1">
    <citation type="submission" date="2022-12" db="EMBL/GenBank/DDBJ databases">
        <authorList>
            <person name="Petersen C."/>
        </authorList>
    </citation>
    <scope>NUCLEOTIDE SEQUENCE</scope>
    <source>
        <strain evidence="4">IBT 16125</strain>
    </source>
</reference>
<feature type="compositionally biased region" description="Acidic residues" evidence="2">
    <location>
        <begin position="37"/>
        <end position="69"/>
    </location>
</feature>
<evidence type="ECO:0000256" key="2">
    <source>
        <dbReference type="SAM" id="MobiDB-lite"/>
    </source>
</evidence>
<dbReference type="PROSITE" id="PS50966">
    <property type="entry name" value="ZF_SWIM"/>
    <property type="match status" value="1"/>
</dbReference>
<feature type="region of interest" description="Disordered" evidence="2">
    <location>
        <begin position="1"/>
        <end position="78"/>
    </location>
</feature>
<keyword evidence="5" id="KW-1185">Reference proteome</keyword>
<protein>
    <recommendedName>
        <fullName evidence="3">SWIM-type domain-containing protein</fullName>
    </recommendedName>
</protein>
<dbReference type="EMBL" id="JAPVEA010000006">
    <property type="protein sequence ID" value="KAJ5449912.1"/>
    <property type="molecule type" value="Genomic_DNA"/>
</dbReference>